<dbReference type="RefSeq" id="WP_130935278.1">
    <property type="nucleotide sequence ID" value="NZ_BMEE01000001.1"/>
</dbReference>
<dbReference type="SUPFAM" id="SSF103647">
    <property type="entry name" value="TSP type-3 repeat"/>
    <property type="match status" value="1"/>
</dbReference>
<name>A0A4V2JBC3_9FLAO</name>
<keyword evidence="2" id="KW-1185">Reference proteome</keyword>
<dbReference type="OrthoDB" id="9805017at2"/>
<dbReference type="Proteomes" id="UP000292372">
    <property type="component" value="Unassembled WGS sequence"/>
</dbReference>
<gene>
    <name evidence="1" type="ORF">EYD46_01470</name>
</gene>
<dbReference type="PROSITE" id="PS51257">
    <property type="entry name" value="PROKAR_LIPOPROTEIN"/>
    <property type="match status" value="1"/>
</dbReference>
<dbReference type="AlphaFoldDB" id="A0A4V2JBC3"/>
<dbReference type="EMBL" id="SIRS01000001">
    <property type="protein sequence ID" value="TBN18761.1"/>
    <property type="molecule type" value="Genomic_DNA"/>
</dbReference>
<comment type="caution">
    <text evidence="1">The sequence shown here is derived from an EMBL/GenBank/DDBJ whole genome shotgun (WGS) entry which is preliminary data.</text>
</comment>
<organism evidence="1 2">
    <name type="scientific">Hyunsoonleella pacifica</name>
    <dbReference type="NCBI Taxonomy" id="1080224"/>
    <lineage>
        <taxon>Bacteria</taxon>
        <taxon>Pseudomonadati</taxon>
        <taxon>Bacteroidota</taxon>
        <taxon>Flavobacteriia</taxon>
        <taxon>Flavobacteriales</taxon>
        <taxon>Flavobacteriaceae</taxon>
    </lineage>
</organism>
<dbReference type="GO" id="GO:0005509">
    <property type="term" value="F:calcium ion binding"/>
    <property type="evidence" value="ECO:0007669"/>
    <property type="project" value="InterPro"/>
</dbReference>
<accession>A0A4V2JBC3</accession>
<reference evidence="1 2" key="1">
    <citation type="journal article" date="2015" name="Int. J. Syst. Evol. Microbiol.">
        <title>Hyunsoonleella pacifica sp. nov., isolated from seawater of South Pacific Gyre.</title>
        <authorList>
            <person name="Gao X."/>
            <person name="Zhang Z."/>
            <person name="Dai X."/>
            <person name="Zhang X.H."/>
        </authorList>
    </citation>
    <scope>NUCLEOTIDE SEQUENCE [LARGE SCALE GENOMIC DNA]</scope>
    <source>
        <strain evidence="1 2">SW033</strain>
    </source>
</reference>
<protein>
    <submittedName>
        <fullName evidence="1">Uncharacterized protein</fullName>
    </submittedName>
</protein>
<evidence type="ECO:0000313" key="2">
    <source>
        <dbReference type="Proteomes" id="UP000292372"/>
    </source>
</evidence>
<proteinExistence type="predicted"/>
<sequence>MKYTLNIKWFHVIAAIMLSLVIVSCEENVEAFASAATDSDGDGILNSLDESPDDPCLPAQQMAYIGFDVFNETWQNADCDGDGVSNADEFEDQSRNPYLDENTVDTDGDGVADFIDEDPDNPCLPEQQEGYVGYNSDNTIWGSADCDGDLIANIDEFINGTDPYRACNLNFDLSNYVRELRTVDSNNGEGVTIGRLGVECGEYIFTGGGIFNQGCFNEDVEILFVFTPNSPESSEGTITVPSTTYSCLSEDGSEIREFTVEGTGIYQGELTRAELNYTMITPDGTETGTLNIRRLDDPGDDNGGDCNLDFDFSNFEGELLASDSNNGENIITSSLLESCNEISISGDFLNLGCTNNDIEFLMFLEPFVEGGNEGNAIIENATFSCTNEGGETIDYTFNASGFFSGNDGFMEFFGYELIGGGETITGNLFIEQSGDGGGGDERDRCSFEGEYNSIVNIDGNESFGIGIFSQNPDNCNEYILSGDFLGLGCNNDLVQLGVFFGEEEGGSEVIIGEATFTCEISGDTAEYTFRGFGGYSNAEGFIELSEFTLTDPDGIQTNGTIFFEPL</sequence>
<dbReference type="InterPro" id="IPR028974">
    <property type="entry name" value="TSP_type-3_rpt"/>
</dbReference>
<evidence type="ECO:0000313" key="1">
    <source>
        <dbReference type="EMBL" id="TBN18761.1"/>
    </source>
</evidence>